<evidence type="ECO:0000313" key="7">
    <source>
        <dbReference type="EMBL" id="KAA8909632.1"/>
    </source>
</evidence>
<evidence type="ECO:0000256" key="3">
    <source>
        <dbReference type="ARBA" id="ARBA00022737"/>
    </source>
</evidence>
<evidence type="ECO:0000313" key="8">
    <source>
        <dbReference type="Proteomes" id="UP000761534"/>
    </source>
</evidence>
<keyword evidence="2" id="KW-0507">mRNA processing</keyword>
<dbReference type="SMART" id="SM00386">
    <property type="entry name" value="HAT"/>
    <property type="match status" value="5"/>
</dbReference>
<dbReference type="VEuPathDB" id="FungiDB:TRICI_004467"/>
<evidence type="ECO:0000256" key="6">
    <source>
        <dbReference type="ARBA" id="ARBA00038019"/>
    </source>
</evidence>
<dbReference type="InterPro" id="IPR011990">
    <property type="entry name" value="TPR-like_helical_dom_sf"/>
</dbReference>
<keyword evidence="8" id="KW-1185">Reference proteome</keyword>
<gene>
    <name evidence="7" type="ORF">TRICI_004467</name>
</gene>
<dbReference type="OrthoDB" id="10265668at2759"/>
<accession>A0A642V5Y5</accession>
<sequence>MTNREEWDKRYQWLSGRPDDFEGWQNLIEVVERLDGGLNKTSGDEDVSLFRFTYDKFLERFPLMHGFWIRYAGLEFRLGFTERAQEVYERAVGVVCRGSVELWTRYCTFKVLVTVGDQKPVRQLFERAAQSIGRHYLSHVFWDKYLEFEEREGDILKVYKLLNRIVNIPLHQYARFFERLQRLRPAIALENLVSGNRLQQFRAEYQLDREEQPQQLKKTEIQLKIEEEKDIRERVAAHHIQTYQKTQTEVMKRWRYESTIRRPFFHVAWLDEEEMQNWRNYIDFELVEGNRERICTVYERAIVASGLNEEFWLSYVRYLITNERFADAYTVFVRGCSVLPIGRIEFRHQFARFCEARGRIELALSVYRNILKDLPSSVETIISFSGVYCRVNSSLEGGLVVLEHGLNSGDVSLTDKPILLIHYVKTLAKLNRLQEANELLQEYAKIFADSYYFWREYLRFTMAHADYTTVQQVFEQVKGTQLTEHQKKDIAHIYMDYVLSQGPDRAVQEYFSVDHLVHKHISVAF</sequence>
<dbReference type="Pfam" id="PF23240">
    <property type="entry name" value="HAT_PRP39_N"/>
    <property type="match status" value="1"/>
</dbReference>
<dbReference type="GO" id="GO:0071004">
    <property type="term" value="C:U2-type prespliceosome"/>
    <property type="evidence" value="ECO:0007669"/>
    <property type="project" value="TreeGrafter"/>
</dbReference>
<proteinExistence type="inferred from homology"/>
<keyword evidence="3" id="KW-0677">Repeat</keyword>
<dbReference type="Pfam" id="PF23241">
    <property type="entry name" value="HAT_PRP39_C"/>
    <property type="match status" value="1"/>
</dbReference>
<dbReference type="FunFam" id="1.25.40.10:FF:000064">
    <property type="entry name" value="Putative pre-mrna-processing factor 39"/>
    <property type="match status" value="1"/>
</dbReference>
<evidence type="ECO:0000256" key="2">
    <source>
        <dbReference type="ARBA" id="ARBA00022664"/>
    </source>
</evidence>
<dbReference type="GO" id="GO:0005685">
    <property type="term" value="C:U1 snRNP"/>
    <property type="evidence" value="ECO:0007669"/>
    <property type="project" value="TreeGrafter"/>
</dbReference>
<dbReference type="AlphaFoldDB" id="A0A642V5Y5"/>
<organism evidence="7 8">
    <name type="scientific">Trichomonascus ciferrii</name>
    <dbReference type="NCBI Taxonomy" id="44093"/>
    <lineage>
        <taxon>Eukaryota</taxon>
        <taxon>Fungi</taxon>
        <taxon>Dikarya</taxon>
        <taxon>Ascomycota</taxon>
        <taxon>Saccharomycotina</taxon>
        <taxon>Dipodascomycetes</taxon>
        <taxon>Dipodascales</taxon>
        <taxon>Trichomonascaceae</taxon>
        <taxon>Trichomonascus</taxon>
        <taxon>Trichomonascus ciferrii complex</taxon>
    </lineage>
</organism>
<protein>
    <recommendedName>
        <fullName evidence="9">Suppressor of forked domain-containing protein</fullName>
    </recommendedName>
</protein>
<dbReference type="GO" id="GO:0000395">
    <property type="term" value="P:mRNA 5'-splice site recognition"/>
    <property type="evidence" value="ECO:0007669"/>
    <property type="project" value="TreeGrafter"/>
</dbReference>
<dbReference type="PANTHER" id="PTHR17204:SF5">
    <property type="entry name" value="PRE-MRNA-PROCESSING FACTOR 39"/>
    <property type="match status" value="1"/>
</dbReference>
<dbReference type="GO" id="GO:0030627">
    <property type="term" value="F:pre-mRNA 5'-splice site binding"/>
    <property type="evidence" value="ECO:0007669"/>
    <property type="project" value="TreeGrafter"/>
</dbReference>
<evidence type="ECO:0000256" key="4">
    <source>
        <dbReference type="ARBA" id="ARBA00023187"/>
    </source>
</evidence>
<evidence type="ECO:0000256" key="5">
    <source>
        <dbReference type="ARBA" id="ARBA00023242"/>
    </source>
</evidence>
<keyword evidence="5" id="KW-0539">Nucleus</keyword>
<dbReference type="Gene3D" id="1.25.40.10">
    <property type="entry name" value="Tetratricopeptide repeat domain"/>
    <property type="match status" value="2"/>
</dbReference>
<evidence type="ECO:0000256" key="1">
    <source>
        <dbReference type="ARBA" id="ARBA00004123"/>
    </source>
</evidence>
<reference evidence="7" key="1">
    <citation type="journal article" date="2019" name="G3 (Bethesda)">
        <title>Genome Assemblies of Two Rare Opportunistic Yeast Pathogens: Diutina rugosa (syn. Candida rugosa) and Trichomonascus ciferrii (syn. Candida ciferrii).</title>
        <authorList>
            <person name="Mixao V."/>
            <person name="Saus E."/>
            <person name="Hansen A.P."/>
            <person name="Lass-Florl C."/>
            <person name="Gabaldon T."/>
        </authorList>
    </citation>
    <scope>NUCLEOTIDE SEQUENCE</scope>
    <source>
        <strain evidence="7">CBS 4856</strain>
    </source>
</reference>
<comment type="similarity">
    <text evidence="6">Belongs to the PRP39 family.</text>
</comment>
<dbReference type="PANTHER" id="PTHR17204">
    <property type="entry name" value="PRE-MRNA PROCESSING PROTEIN PRP39-RELATED"/>
    <property type="match status" value="1"/>
</dbReference>
<comment type="caution">
    <text evidence="7">The sequence shown here is derived from an EMBL/GenBank/DDBJ whole genome shotgun (WGS) entry which is preliminary data.</text>
</comment>
<dbReference type="EMBL" id="SWFS01000336">
    <property type="protein sequence ID" value="KAA8909632.1"/>
    <property type="molecule type" value="Genomic_DNA"/>
</dbReference>
<evidence type="ECO:0008006" key="9">
    <source>
        <dbReference type="Google" id="ProtNLM"/>
    </source>
</evidence>
<dbReference type="Proteomes" id="UP000761534">
    <property type="component" value="Unassembled WGS sequence"/>
</dbReference>
<dbReference type="InterPro" id="IPR059164">
    <property type="entry name" value="HAT_PRP39_C"/>
</dbReference>
<comment type="subcellular location">
    <subcellularLocation>
        <location evidence="1">Nucleus</location>
    </subcellularLocation>
</comment>
<keyword evidence="4" id="KW-0508">mRNA splicing</keyword>
<dbReference type="SUPFAM" id="SSF48452">
    <property type="entry name" value="TPR-like"/>
    <property type="match status" value="1"/>
</dbReference>
<dbReference type="InterPro" id="IPR003107">
    <property type="entry name" value="HAT"/>
</dbReference>
<dbReference type="GO" id="GO:0000243">
    <property type="term" value="C:commitment complex"/>
    <property type="evidence" value="ECO:0007669"/>
    <property type="project" value="TreeGrafter"/>
</dbReference>
<name>A0A642V5Y5_9ASCO</name>